<keyword evidence="4" id="KW-0378">Hydrolase</keyword>
<dbReference type="VEuPathDB" id="FungiDB:AeMF1_012151"/>
<keyword evidence="7" id="KW-1185">Reference proteome</keyword>
<evidence type="ECO:0000313" key="7">
    <source>
        <dbReference type="Proteomes" id="UP000481153"/>
    </source>
</evidence>
<proteinExistence type="inferred from homology"/>
<evidence type="ECO:0000256" key="5">
    <source>
        <dbReference type="ARBA" id="ARBA00023180"/>
    </source>
</evidence>
<dbReference type="GO" id="GO:0006508">
    <property type="term" value="P:proteolysis"/>
    <property type="evidence" value="ECO:0007669"/>
    <property type="project" value="UniProtKB-KW"/>
</dbReference>
<evidence type="ECO:0000256" key="3">
    <source>
        <dbReference type="ARBA" id="ARBA00022729"/>
    </source>
</evidence>
<keyword evidence="2" id="KW-0645">Protease</keyword>
<dbReference type="Pfam" id="PF05577">
    <property type="entry name" value="Peptidase_S28"/>
    <property type="match status" value="1"/>
</dbReference>
<dbReference type="AlphaFoldDB" id="A0A6G0XEC0"/>
<keyword evidence="3" id="KW-0732">Signal</keyword>
<sequence length="497" mass="55127">MVRIIPSLIAILASADAARRLHVNPLSLIADSIKAESPQIEDAVARELFFDKQLLDHSAQACGGEPKYWSHRYFVNDAYYKGPGSPVFLEIEGESPADPFWITSERVVMVDIAKKVGALLVSIEHRFYGKSQPLPDWSLDSFKYLSMRQVIDDIAHFQDFFTESYNLTKGTKWVNFGGSYPGQLTAYTKLLYPERFAGAVASSATINLITDFPGYAETVAYDLKQKGGQKCLDTLREGLKALHKLVDSNKTEDKATLNKLFSPCEDIVTVRDKATFEASVFGTFQGFAQGNDYSAYNVTSACIDINANDGLTPLEKLAKVQATSFTVNQNCTAANYESEWLGPYTNTTSGDIAAARQYQYTMCLEGGGAQTTADSDSPFNELKHVTLDNIWYPVCKEAYGLSRETVDASLKKALAYYQGIHPNVENVVFSSGTFDPWRGLCLDNSSVLLHNSSKVVYIEGTSHCDDMIYRKVDYNTAPLIWARQAIEAKVREFVGIP</sequence>
<accession>A0A6G0XEC0</accession>
<gene>
    <name evidence="6" type="ORF">Ae201684_005641</name>
</gene>
<keyword evidence="5" id="KW-0325">Glycoprotein</keyword>
<dbReference type="Proteomes" id="UP000481153">
    <property type="component" value="Unassembled WGS sequence"/>
</dbReference>
<dbReference type="Gene3D" id="3.40.50.1820">
    <property type="entry name" value="alpha/beta hydrolase"/>
    <property type="match status" value="1"/>
</dbReference>
<comment type="caution">
    <text evidence="6">The sequence shown here is derived from an EMBL/GenBank/DDBJ whole genome shotgun (WGS) entry which is preliminary data.</text>
</comment>
<dbReference type="GO" id="GO:0070008">
    <property type="term" value="F:serine-type exopeptidase activity"/>
    <property type="evidence" value="ECO:0007669"/>
    <property type="project" value="InterPro"/>
</dbReference>
<protein>
    <submittedName>
        <fullName evidence="6">Uncharacterized protein</fullName>
    </submittedName>
</protein>
<dbReference type="PANTHER" id="PTHR11010:SF117">
    <property type="entry name" value="SERINE PROTEASE 16"/>
    <property type="match status" value="1"/>
</dbReference>
<evidence type="ECO:0000256" key="1">
    <source>
        <dbReference type="ARBA" id="ARBA00011079"/>
    </source>
</evidence>
<name>A0A6G0XEC0_9STRA</name>
<dbReference type="InterPro" id="IPR008758">
    <property type="entry name" value="Peptidase_S28"/>
</dbReference>
<evidence type="ECO:0000256" key="2">
    <source>
        <dbReference type="ARBA" id="ARBA00022670"/>
    </source>
</evidence>
<dbReference type="SUPFAM" id="SSF53474">
    <property type="entry name" value="alpha/beta-Hydrolases"/>
    <property type="match status" value="1"/>
</dbReference>
<dbReference type="EMBL" id="VJMJ01000073">
    <property type="protein sequence ID" value="KAF0738529.1"/>
    <property type="molecule type" value="Genomic_DNA"/>
</dbReference>
<dbReference type="PANTHER" id="PTHR11010">
    <property type="entry name" value="PROTEASE S28 PRO-X CARBOXYPEPTIDASE-RELATED"/>
    <property type="match status" value="1"/>
</dbReference>
<evidence type="ECO:0000256" key="4">
    <source>
        <dbReference type="ARBA" id="ARBA00022801"/>
    </source>
</evidence>
<comment type="similarity">
    <text evidence="1">Belongs to the peptidase S28 family.</text>
</comment>
<dbReference type="Gene3D" id="1.20.120.980">
    <property type="entry name" value="Serine carboxypeptidase S28, SKS domain"/>
    <property type="match status" value="1"/>
</dbReference>
<dbReference type="GO" id="GO:0008239">
    <property type="term" value="F:dipeptidyl-peptidase activity"/>
    <property type="evidence" value="ECO:0007669"/>
    <property type="project" value="TreeGrafter"/>
</dbReference>
<reference evidence="6 7" key="1">
    <citation type="submission" date="2019-07" db="EMBL/GenBank/DDBJ databases">
        <title>Genomics analysis of Aphanomyces spp. identifies a new class of oomycete effector associated with host adaptation.</title>
        <authorList>
            <person name="Gaulin E."/>
        </authorList>
    </citation>
    <scope>NUCLEOTIDE SEQUENCE [LARGE SCALE GENOMIC DNA]</scope>
    <source>
        <strain evidence="6 7">ATCC 201684</strain>
    </source>
</reference>
<evidence type="ECO:0000313" key="6">
    <source>
        <dbReference type="EMBL" id="KAF0738529.1"/>
    </source>
</evidence>
<organism evidence="6 7">
    <name type="scientific">Aphanomyces euteiches</name>
    <dbReference type="NCBI Taxonomy" id="100861"/>
    <lineage>
        <taxon>Eukaryota</taxon>
        <taxon>Sar</taxon>
        <taxon>Stramenopiles</taxon>
        <taxon>Oomycota</taxon>
        <taxon>Saprolegniomycetes</taxon>
        <taxon>Saprolegniales</taxon>
        <taxon>Verrucalvaceae</taxon>
        <taxon>Aphanomyces</taxon>
    </lineage>
</organism>
<dbReference type="InterPro" id="IPR029058">
    <property type="entry name" value="AB_hydrolase_fold"/>
</dbReference>
<dbReference type="InterPro" id="IPR042269">
    <property type="entry name" value="Ser_carbopepase_S28_SKS"/>
</dbReference>